<dbReference type="InterPro" id="IPR039420">
    <property type="entry name" value="WalR-like"/>
</dbReference>
<dbReference type="PANTHER" id="PTHR43214">
    <property type="entry name" value="TWO-COMPONENT RESPONSE REGULATOR"/>
    <property type="match status" value="1"/>
</dbReference>
<keyword evidence="3" id="KW-0804">Transcription</keyword>
<gene>
    <name evidence="5" type="ORF">LCGC14_2527390</name>
</gene>
<dbReference type="Pfam" id="PF00072">
    <property type="entry name" value="Response_reg"/>
    <property type="match status" value="1"/>
</dbReference>
<dbReference type="InterPro" id="IPR001789">
    <property type="entry name" value="Sig_transdc_resp-reg_receiver"/>
</dbReference>
<dbReference type="GO" id="GO:0000160">
    <property type="term" value="P:phosphorelay signal transduction system"/>
    <property type="evidence" value="ECO:0007669"/>
    <property type="project" value="InterPro"/>
</dbReference>
<keyword evidence="1" id="KW-0805">Transcription regulation</keyword>
<evidence type="ECO:0000256" key="2">
    <source>
        <dbReference type="ARBA" id="ARBA00023125"/>
    </source>
</evidence>
<dbReference type="PANTHER" id="PTHR43214:SF41">
    <property type="entry name" value="NITRATE_NITRITE RESPONSE REGULATOR PROTEIN NARP"/>
    <property type="match status" value="1"/>
</dbReference>
<name>A0A0F9D683_9ZZZZ</name>
<evidence type="ECO:0000256" key="1">
    <source>
        <dbReference type="ARBA" id="ARBA00023015"/>
    </source>
</evidence>
<feature type="domain" description="Response regulatory" evidence="4">
    <location>
        <begin position="7"/>
        <end position="108"/>
    </location>
</feature>
<dbReference type="PROSITE" id="PS50110">
    <property type="entry name" value="RESPONSE_REGULATORY"/>
    <property type="match status" value="1"/>
</dbReference>
<organism evidence="5">
    <name type="scientific">marine sediment metagenome</name>
    <dbReference type="NCBI Taxonomy" id="412755"/>
    <lineage>
        <taxon>unclassified sequences</taxon>
        <taxon>metagenomes</taxon>
        <taxon>ecological metagenomes</taxon>
    </lineage>
</organism>
<evidence type="ECO:0000259" key="4">
    <source>
        <dbReference type="PROSITE" id="PS50110"/>
    </source>
</evidence>
<dbReference type="InterPro" id="IPR011006">
    <property type="entry name" value="CheY-like_superfamily"/>
</dbReference>
<accession>A0A0F9D683</accession>
<dbReference type="SUPFAM" id="SSF52172">
    <property type="entry name" value="CheY-like"/>
    <property type="match status" value="1"/>
</dbReference>
<comment type="caution">
    <text evidence="5">The sequence shown here is derived from an EMBL/GenBank/DDBJ whole genome shotgun (WGS) entry which is preliminary data.</text>
</comment>
<sequence>MDNSKIKVLIADDHKIVRDGLKTLLESQSDLEIVGETMDGRSTVKAVESLSPDIVIMDIAMPQLNGIEATRQIVSEHPGTKVVALSMHSDKRFVMEMLQAGASAYLLK</sequence>
<evidence type="ECO:0000256" key="3">
    <source>
        <dbReference type="ARBA" id="ARBA00023163"/>
    </source>
</evidence>
<dbReference type="AlphaFoldDB" id="A0A0F9D683"/>
<keyword evidence="2" id="KW-0238">DNA-binding</keyword>
<reference evidence="5" key="1">
    <citation type="journal article" date="2015" name="Nature">
        <title>Complex archaea that bridge the gap between prokaryotes and eukaryotes.</title>
        <authorList>
            <person name="Spang A."/>
            <person name="Saw J.H."/>
            <person name="Jorgensen S.L."/>
            <person name="Zaremba-Niedzwiedzka K."/>
            <person name="Martijn J."/>
            <person name="Lind A.E."/>
            <person name="van Eijk R."/>
            <person name="Schleper C."/>
            <person name="Guy L."/>
            <person name="Ettema T.J."/>
        </authorList>
    </citation>
    <scope>NUCLEOTIDE SEQUENCE</scope>
</reference>
<dbReference type="CDD" id="cd17535">
    <property type="entry name" value="REC_NarL-like"/>
    <property type="match status" value="1"/>
</dbReference>
<protein>
    <recommendedName>
        <fullName evidence="4">Response regulatory domain-containing protein</fullName>
    </recommendedName>
</protein>
<feature type="non-terminal residue" evidence="5">
    <location>
        <position position="108"/>
    </location>
</feature>
<dbReference type="Gene3D" id="3.40.50.2300">
    <property type="match status" value="1"/>
</dbReference>
<evidence type="ECO:0000313" key="5">
    <source>
        <dbReference type="EMBL" id="KKL13276.1"/>
    </source>
</evidence>
<dbReference type="GO" id="GO:0003677">
    <property type="term" value="F:DNA binding"/>
    <property type="evidence" value="ECO:0007669"/>
    <property type="project" value="UniProtKB-KW"/>
</dbReference>
<dbReference type="EMBL" id="LAZR01040925">
    <property type="protein sequence ID" value="KKL13276.1"/>
    <property type="molecule type" value="Genomic_DNA"/>
</dbReference>
<dbReference type="SMART" id="SM00448">
    <property type="entry name" value="REC"/>
    <property type="match status" value="1"/>
</dbReference>
<dbReference type="InterPro" id="IPR058245">
    <property type="entry name" value="NreC/VraR/RcsB-like_REC"/>
</dbReference>
<proteinExistence type="predicted"/>